<dbReference type="Proteomes" id="UP000663791">
    <property type="component" value="Unassembled WGS sequence"/>
</dbReference>
<feature type="compositionally biased region" description="Gly residues" evidence="1">
    <location>
        <begin position="226"/>
        <end position="235"/>
    </location>
</feature>
<dbReference type="EMBL" id="JAERTX010000020">
    <property type="protein sequence ID" value="MBM9461641.1"/>
    <property type="molecule type" value="Genomic_DNA"/>
</dbReference>
<accession>A0A938Y4B4</accession>
<evidence type="ECO:0008006" key="4">
    <source>
        <dbReference type="Google" id="ProtNLM"/>
    </source>
</evidence>
<name>A0A938Y4B4_9ACTN</name>
<comment type="caution">
    <text evidence="2">The sequence shown here is derived from an EMBL/GenBank/DDBJ whole genome shotgun (WGS) entry which is preliminary data.</text>
</comment>
<feature type="region of interest" description="Disordered" evidence="1">
    <location>
        <begin position="163"/>
        <end position="235"/>
    </location>
</feature>
<feature type="compositionally biased region" description="Low complexity" evidence="1">
    <location>
        <begin position="163"/>
        <end position="178"/>
    </location>
</feature>
<organism evidence="2 3">
    <name type="scientific">Nocardioides faecalis</name>
    <dbReference type="NCBI Taxonomy" id="2803858"/>
    <lineage>
        <taxon>Bacteria</taxon>
        <taxon>Bacillati</taxon>
        <taxon>Actinomycetota</taxon>
        <taxon>Actinomycetes</taxon>
        <taxon>Propionibacteriales</taxon>
        <taxon>Nocardioidaceae</taxon>
        <taxon>Nocardioides</taxon>
    </lineage>
</organism>
<keyword evidence="3" id="KW-1185">Reference proteome</keyword>
<gene>
    <name evidence="2" type="ORF">JK386_17205</name>
</gene>
<sequence length="235" mass="23483">MSTQDFRSGSPAPTGSGDQTGTADQAKQAAGTAVDEGKHVAETAKDQAAGVAADAKEQVRNLIGEARTQVEDQSRSQLENLVATLKTFADDLESMARGEGQGSGLAKDVVQQVGDKARGLSSQIQGREPAELLDQARDFARRRPGTFLLGAVAAGVVAGRLARGTKDAASAASAPADGTDAHGSTGAVPPPAAVEPTRPAGTAMADPLSGTVAPPPGPPAGPEATQGGGTQWGTP</sequence>
<feature type="compositionally biased region" description="Polar residues" evidence="1">
    <location>
        <begin position="1"/>
        <end position="25"/>
    </location>
</feature>
<feature type="compositionally biased region" description="Basic and acidic residues" evidence="1">
    <location>
        <begin position="35"/>
        <end position="45"/>
    </location>
</feature>
<reference evidence="2" key="1">
    <citation type="submission" date="2021-01" db="EMBL/GenBank/DDBJ databases">
        <title>Novel species in genus Nocardioides.</title>
        <authorList>
            <person name="Zhang G."/>
        </authorList>
    </citation>
    <scope>NUCLEOTIDE SEQUENCE</scope>
    <source>
        <strain evidence="2">Zg-536</strain>
    </source>
</reference>
<dbReference type="RefSeq" id="WP_205292955.1">
    <property type="nucleotide sequence ID" value="NZ_CP074406.1"/>
</dbReference>
<evidence type="ECO:0000313" key="2">
    <source>
        <dbReference type="EMBL" id="MBM9461641.1"/>
    </source>
</evidence>
<evidence type="ECO:0000256" key="1">
    <source>
        <dbReference type="SAM" id="MobiDB-lite"/>
    </source>
</evidence>
<protein>
    <recommendedName>
        <fullName evidence="4">DUF3618 domain-containing protein</fullName>
    </recommendedName>
</protein>
<proteinExistence type="predicted"/>
<evidence type="ECO:0000313" key="3">
    <source>
        <dbReference type="Proteomes" id="UP000663791"/>
    </source>
</evidence>
<dbReference type="AlphaFoldDB" id="A0A938Y4B4"/>
<feature type="region of interest" description="Disordered" evidence="1">
    <location>
        <begin position="1"/>
        <end position="55"/>
    </location>
</feature>